<proteinExistence type="predicted"/>
<gene>
    <name evidence="2" type="ORF">HPBE_LOCUS6070</name>
</gene>
<feature type="transmembrane region" description="Helical" evidence="1">
    <location>
        <begin position="136"/>
        <end position="158"/>
    </location>
</feature>
<keyword evidence="1" id="KW-0472">Membrane</keyword>
<dbReference type="OrthoDB" id="7397611at2759"/>
<keyword evidence="1" id="KW-1133">Transmembrane helix</keyword>
<keyword evidence="3" id="KW-1185">Reference proteome</keyword>
<keyword evidence="1" id="KW-0812">Transmembrane</keyword>
<evidence type="ECO:0000313" key="3">
    <source>
        <dbReference type="Proteomes" id="UP000050761"/>
    </source>
</evidence>
<evidence type="ECO:0000313" key="4">
    <source>
        <dbReference type="WBParaSite" id="HPBE_0000606901-mRNA-1"/>
    </source>
</evidence>
<dbReference type="Proteomes" id="UP000050761">
    <property type="component" value="Unassembled WGS sequence"/>
</dbReference>
<reference evidence="4" key="2">
    <citation type="submission" date="2019-09" db="UniProtKB">
        <authorList>
            <consortium name="WormBaseParasite"/>
        </authorList>
    </citation>
    <scope>IDENTIFICATION</scope>
</reference>
<sequence>MSCIRLPPACGFSQRHTSRPHQTPYLPSFGLTGYWRSPVTVDAIREDLLKYSNTTSQPDDPLLERAIYSPFLAFRLDRPVKCNFAHVSAQQLSNPVEFATARIKAYTCTDELDCLRIVVSELQVIVDSISPPCTSLPAILIAIALWLVLAAVLSASLYHVEKTRLVRRPPARRLEDYSEE</sequence>
<dbReference type="WBParaSite" id="HPBE_0000606901-mRNA-1">
    <property type="protein sequence ID" value="HPBE_0000606901-mRNA-1"/>
    <property type="gene ID" value="HPBE_0000606901"/>
</dbReference>
<accession>A0A3P7X1K7</accession>
<dbReference type="EMBL" id="UZAH01025591">
    <property type="protein sequence ID" value="VDO66816.1"/>
    <property type="molecule type" value="Genomic_DNA"/>
</dbReference>
<evidence type="ECO:0000313" key="2">
    <source>
        <dbReference type="EMBL" id="VDO66816.1"/>
    </source>
</evidence>
<reference evidence="2 3" key="1">
    <citation type="submission" date="2018-11" db="EMBL/GenBank/DDBJ databases">
        <authorList>
            <consortium name="Pathogen Informatics"/>
        </authorList>
    </citation>
    <scope>NUCLEOTIDE SEQUENCE [LARGE SCALE GENOMIC DNA]</scope>
</reference>
<evidence type="ECO:0000256" key="1">
    <source>
        <dbReference type="SAM" id="Phobius"/>
    </source>
</evidence>
<name>A0A183FH58_HELPZ</name>
<accession>A0A183FH58</accession>
<dbReference type="AlphaFoldDB" id="A0A183FH58"/>
<organism evidence="3 4">
    <name type="scientific">Heligmosomoides polygyrus</name>
    <name type="common">Parasitic roundworm</name>
    <dbReference type="NCBI Taxonomy" id="6339"/>
    <lineage>
        <taxon>Eukaryota</taxon>
        <taxon>Metazoa</taxon>
        <taxon>Ecdysozoa</taxon>
        <taxon>Nematoda</taxon>
        <taxon>Chromadorea</taxon>
        <taxon>Rhabditida</taxon>
        <taxon>Rhabditina</taxon>
        <taxon>Rhabditomorpha</taxon>
        <taxon>Strongyloidea</taxon>
        <taxon>Heligmosomidae</taxon>
        <taxon>Heligmosomoides</taxon>
    </lineage>
</organism>
<protein>
    <submittedName>
        <fullName evidence="2 4">Uncharacterized protein</fullName>
    </submittedName>
</protein>